<protein>
    <submittedName>
        <fullName evidence="1">Uncharacterized protein</fullName>
    </submittedName>
</protein>
<reference evidence="1" key="1">
    <citation type="submission" date="2020-12" db="EMBL/GenBank/DDBJ databases">
        <title>Metabolic potential, ecology and presence of endohyphal bacteria is reflected in genomic diversity of Mucoromycotina.</title>
        <authorList>
            <person name="Muszewska A."/>
            <person name="Okrasinska A."/>
            <person name="Steczkiewicz K."/>
            <person name="Drgas O."/>
            <person name="Orlowska M."/>
            <person name="Perlinska-Lenart U."/>
            <person name="Aleksandrzak-Piekarczyk T."/>
            <person name="Szatraj K."/>
            <person name="Zielenkiewicz U."/>
            <person name="Pilsyk S."/>
            <person name="Malc E."/>
            <person name="Mieczkowski P."/>
            <person name="Kruszewska J.S."/>
            <person name="Biernat P."/>
            <person name="Pawlowska J."/>
        </authorList>
    </citation>
    <scope>NUCLEOTIDE SEQUENCE</scope>
    <source>
        <strain evidence="1">CBS 226.32</strain>
    </source>
</reference>
<evidence type="ECO:0000313" key="2">
    <source>
        <dbReference type="Proteomes" id="UP000650833"/>
    </source>
</evidence>
<dbReference type="EMBL" id="JAEPRC010000037">
    <property type="protein sequence ID" value="KAG2213348.1"/>
    <property type="molecule type" value="Genomic_DNA"/>
</dbReference>
<comment type="caution">
    <text evidence="1">The sequence shown here is derived from an EMBL/GenBank/DDBJ whole genome shotgun (WGS) entry which is preliminary data.</text>
</comment>
<gene>
    <name evidence="1" type="ORF">INT46_007207</name>
</gene>
<dbReference type="AlphaFoldDB" id="A0A8H7RMP3"/>
<proteinExistence type="predicted"/>
<sequence>MDITDSAIGYVETMDNTDAADATKNDENMNYDEQDFEYPNAKVYSNGSSNNVEVSNYWPNQEMGIVSVGAALSEMLLNEKIRALMNYRHIATKNHETGAYKDIFDGDIYHNIYMNQRNLFVSSKDVAVIIFADGFPSKYLPGKSLAIIHCIVMNFGPSVSRYQDEFMITLVICPELWKAGKYK</sequence>
<evidence type="ECO:0000313" key="1">
    <source>
        <dbReference type="EMBL" id="KAG2213348.1"/>
    </source>
</evidence>
<keyword evidence="2" id="KW-1185">Reference proteome</keyword>
<dbReference type="Proteomes" id="UP000650833">
    <property type="component" value="Unassembled WGS sequence"/>
</dbReference>
<organism evidence="1 2">
    <name type="scientific">Mucor plumbeus</name>
    <dbReference type="NCBI Taxonomy" id="97098"/>
    <lineage>
        <taxon>Eukaryota</taxon>
        <taxon>Fungi</taxon>
        <taxon>Fungi incertae sedis</taxon>
        <taxon>Mucoromycota</taxon>
        <taxon>Mucoromycotina</taxon>
        <taxon>Mucoromycetes</taxon>
        <taxon>Mucorales</taxon>
        <taxon>Mucorineae</taxon>
        <taxon>Mucoraceae</taxon>
        <taxon>Mucor</taxon>
    </lineage>
</organism>
<accession>A0A8H7RMP3</accession>
<dbReference type="OrthoDB" id="2290248at2759"/>
<name>A0A8H7RMP3_9FUNG</name>